<evidence type="ECO:0000259" key="2">
    <source>
        <dbReference type="Pfam" id="PF07905"/>
    </source>
</evidence>
<dbReference type="Proteomes" id="UP000284416">
    <property type="component" value="Unassembled WGS sequence"/>
</dbReference>
<evidence type="ECO:0000259" key="3">
    <source>
        <dbReference type="Pfam" id="PF13556"/>
    </source>
</evidence>
<organism evidence="5 6">
    <name type="scientific">Neobacillus notoginsengisoli</name>
    <dbReference type="NCBI Taxonomy" id="1578198"/>
    <lineage>
        <taxon>Bacteria</taxon>
        <taxon>Bacillati</taxon>
        <taxon>Bacillota</taxon>
        <taxon>Bacilli</taxon>
        <taxon>Bacillales</taxon>
        <taxon>Bacillaceae</taxon>
        <taxon>Neobacillus</taxon>
    </lineage>
</organism>
<dbReference type="Pfam" id="PF07905">
    <property type="entry name" value="PucR"/>
    <property type="match status" value="1"/>
</dbReference>
<keyword evidence="6" id="KW-1185">Reference proteome</keyword>
<dbReference type="Pfam" id="PF17853">
    <property type="entry name" value="GGDEF_2"/>
    <property type="match status" value="1"/>
</dbReference>
<dbReference type="InterPro" id="IPR051448">
    <property type="entry name" value="CdaR-like_regulators"/>
</dbReference>
<dbReference type="PANTHER" id="PTHR33744:SF1">
    <property type="entry name" value="DNA-BINDING TRANSCRIPTIONAL ACTIVATOR ADER"/>
    <property type="match status" value="1"/>
</dbReference>
<accession>A0A417YMZ3</accession>
<dbReference type="EMBL" id="QWEG01000014">
    <property type="protein sequence ID" value="RHW34825.1"/>
    <property type="molecule type" value="Genomic_DNA"/>
</dbReference>
<dbReference type="PANTHER" id="PTHR33744">
    <property type="entry name" value="CARBOHYDRATE DIACID REGULATOR"/>
    <property type="match status" value="1"/>
</dbReference>
<dbReference type="InterPro" id="IPR025736">
    <property type="entry name" value="PucR_C-HTH_dom"/>
</dbReference>
<feature type="domain" description="PucR C-terminal helix-turn-helix" evidence="3">
    <location>
        <begin position="488"/>
        <end position="545"/>
    </location>
</feature>
<dbReference type="InterPro" id="IPR041522">
    <property type="entry name" value="CdaR_GGDEF"/>
</dbReference>
<dbReference type="Pfam" id="PF13556">
    <property type="entry name" value="HTH_30"/>
    <property type="match status" value="1"/>
</dbReference>
<protein>
    <submittedName>
        <fullName evidence="5">PucR family transcriptional regulator</fullName>
    </submittedName>
</protein>
<name>A0A417YMZ3_9BACI</name>
<evidence type="ECO:0000313" key="6">
    <source>
        <dbReference type="Proteomes" id="UP000284416"/>
    </source>
</evidence>
<proteinExistence type="inferred from homology"/>
<reference evidence="5 6" key="1">
    <citation type="journal article" date="2017" name="Int. J. Syst. Evol. Microbiol.">
        <title>Bacillus notoginsengisoli sp. nov., a novel bacterium isolated from the rhizosphere of Panax notoginseng.</title>
        <authorList>
            <person name="Zhang M.Y."/>
            <person name="Cheng J."/>
            <person name="Cai Y."/>
            <person name="Zhang T.Y."/>
            <person name="Wu Y.Y."/>
            <person name="Manikprabhu D."/>
            <person name="Li W.J."/>
            <person name="Zhang Y.X."/>
        </authorList>
    </citation>
    <scope>NUCLEOTIDE SEQUENCE [LARGE SCALE GENOMIC DNA]</scope>
    <source>
        <strain evidence="5 6">JCM 30743</strain>
    </source>
</reference>
<feature type="domain" description="CdaR GGDEF-like" evidence="4">
    <location>
        <begin position="299"/>
        <end position="434"/>
    </location>
</feature>
<sequence>MPRCEMKKVEDLFIVDAFKDAKVIAGHSGLNRIVESIEVSETPDVIHFLAENSLLLTTGYAYKDNPLDLGTLISEMNDHPCSGMAIKLNRFIDEIPKEVIELADSLDFPIIQIPMSLTLGSVAHQLLSFIWNTKIEELFYAIHVHKKFTDMMIKGYNLQSLVENLGFFLKNPVLLLNPFGEVISSSNHFSKETMKNVKEYVEVFFKWKIEEYLEHDIITIPNPNDSSSTMSLGLFQVKTMHAYPSLLIIFNPEKLPYPSSQLAIEQASTVISFTLLKNEAIRESSLLQENNFFGSLVEGNISSKEEIIYRGKPHGLLDKPKYLCFVFKIDEERQSALNQIRFTENRPYDLLYDLFKKSLGKINEDSLLFIKDEYFVSIIQSTNDQELSSLKDKLVQFQDEMYTTLKISLSFGVGNFVNDVTYIPISYSEAVEAWKKGQELYTKKFINLYEIKQLMELIHLIPKDNLKIFYENTLRSLAYPKTREEEDLIHTLIVFLENNCEITITSKKLYIHRNTVKYRIAKCEDILGYAVHEPQNSLYLRMALLMRSIFTKTIG</sequence>
<comment type="similarity">
    <text evidence="1">Belongs to the CdaR family.</text>
</comment>
<dbReference type="InterPro" id="IPR042070">
    <property type="entry name" value="PucR_C-HTH_sf"/>
</dbReference>
<comment type="caution">
    <text evidence="5">The sequence shown here is derived from an EMBL/GenBank/DDBJ whole genome shotgun (WGS) entry which is preliminary data.</text>
</comment>
<dbReference type="InterPro" id="IPR012914">
    <property type="entry name" value="PucR_dom"/>
</dbReference>
<dbReference type="AlphaFoldDB" id="A0A417YMZ3"/>
<evidence type="ECO:0000313" key="5">
    <source>
        <dbReference type="EMBL" id="RHW34825.1"/>
    </source>
</evidence>
<gene>
    <name evidence="5" type="ORF">D1B31_19355</name>
</gene>
<feature type="domain" description="Purine catabolism PurC-like" evidence="2">
    <location>
        <begin position="14"/>
        <end position="130"/>
    </location>
</feature>
<evidence type="ECO:0000259" key="4">
    <source>
        <dbReference type="Pfam" id="PF17853"/>
    </source>
</evidence>
<dbReference type="Gene3D" id="1.10.10.2840">
    <property type="entry name" value="PucR C-terminal helix-turn-helix domain"/>
    <property type="match status" value="1"/>
</dbReference>
<evidence type="ECO:0000256" key="1">
    <source>
        <dbReference type="ARBA" id="ARBA00006754"/>
    </source>
</evidence>